<dbReference type="SUPFAM" id="SSF51445">
    <property type="entry name" value="(Trans)glycosidases"/>
    <property type="match status" value="1"/>
</dbReference>
<evidence type="ECO:0000313" key="2">
    <source>
        <dbReference type="EMBL" id="CAA9297325.1"/>
    </source>
</evidence>
<gene>
    <name evidence="2" type="ORF">AVDCRST_MAG77-5320</name>
</gene>
<proteinExistence type="predicted"/>
<sequence length="547" mass="59246">MYRGMNGAITPRNTLARFVLAILILVASFASPAVSEAAEKRPQQRGPAPKPSAPVSASTPAVASAVAAPAAPIAAGGLPGTDGRLGAVEAFRAGETTLPYEAGVRWERLTFWWRGMQSGPGAPLNPFYLPHSSIDQERARGIDVVGLLVNTPDWAAQDPSRGGTSVPRNLYLPHDHPDNYWGQFVRRVVEMYKGRIDTWIIWNEPDITPDAPNAAYYIWSGTQQDYYQLLKVAYLSAKAVNPNVRISTAATTYWTDIHMQRTQWFDRFLDVVAADPTAPAYNHYFDLVSLNLYTSPEALYTVPTLYRQLMRERGFEKPFWITETNVIPWDDPVNAGTALGTAAQRRATLEEQANFLVQGIAMGLAAGAERIEVYRMKDGDGDVINGEALLRADYSRRPAYDAFKTAAQLFSGYETARLFAPGDLRQVVFDSAGRRVSVLWNASPTPITVQVPISGNGQALRVTPNGEHYPVAAADGVFTVTLAGATMHTDLDDPGVYQVGGTPVILVEATPVTAVQAAVNHSPSMLGAFRPVAARAAGQLGSGSLEG</sequence>
<dbReference type="EMBL" id="CADCTC010000275">
    <property type="protein sequence ID" value="CAA9297325.1"/>
    <property type="molecule type" value="Genomic_DNA"/>
</dbReference>
<dbReference type="GO" id="GO:0004553">
    <property type="term" value="F:hydrolase activity, hydrolyzing O-glycosyl compounds"/>
    <property type="evidence" value="ECO:0007669"/>
    <property type="project" value="TreeGrafter"/>
</dbReference>
<feature type="region of interest" description="Disordered" evidence="1">
    <location>
        <begin position="37"/>
        <end position="57"/>
    </location>
</feature>
<dbReference type="InterPro" id="IPR017853">
    <property type="entry name" value="GH"/>
</dbReference>
<dbReference type="PANTHER" id="PTHR12631">
    <property type="entry name" value="ALPHA-L-IDURONIDASE"/>
    <property type="match status" value="1"/>
</dbReference>
<accession>A0A6J4K895</accession>
<dbReference type="InterPro" id="IPR051923">
    <property type="entry name" value="Glycosyl_Hydrolase_39"/>
</dbReference>
<name>A0A6J4K895_9CHLR</name>
<dbReference type="Gene3D" id="3.20.20.80">
    <property type="entry name" value="Glycosidases"/>
    <property type="match status" value="1"/>
</dbReference>
<protein>
    <submittedName>
        <fullName evidence="2">GH39</fullName>
    </submittedName>
</protein>
<reference evidence="2" key="1">
    <citation type="submission" date="2020-02" db="EMBL/GenBank/DDBJ databases">
        <authorList>
            <person name="Meier V. D."/>
        </authorList>
    </citation>
    <scope>NUCLEOTIDE SEQUENCE</scope>
    <source>
        <strain evidence="2">AVDCRST_MAG77</strain>
    </source>
</reference>
<dbReference type="AlphaFoldDB" id="A0A6J4K895"/>
<organism evidence="2">
    <name type="scientific">uncultured Chloroflexota bacterium</name>
    <dbReference type="NCBI Taxonomy" id="166587"/>
    <lineage>
        <taxon>Bacteria</taxon>
        <taxon>Bacillati</taxon>
        <taxon>Chloroflexota</taxon>
        <taxon>environmental samples</taxon>
    </lineage>
</organism>
<evidence type="ECO:0000256" key="1">
    <source>
        <dbReference type="SAM" id="MobiDB-lite"/>
    </source>
</evidence>
<dbReference type="PANTHER" id="PTHR12631:SF10">
    <property type="entry name" value="BETA-XYLOSIDASE-LIKE PROTEIN-RELATED"/>
    <property type="match status" value="1"/>
</dbReference>